<keyword evidence="17" id="KW-1185">Reference proteome</keyword>
<dbReference type="InterPro" id="IPR000742">
    <property type="entry name" value="EGF"/>
</dbReference>
<dbReference type="Gramene" id="mRNA:HanXRQr2_Chr13g0574461">
    <property type="protein sequence ID" value="mRNA:HanXRQr2_Chr13g0574461"/>
    <property type="gene ID" value="HanXRQr2_Chr13g0574461"/>
</dbReference>
<evidence type="ECO:0000256" key="7">
    <source>
        <dbReference type="ARBA" id="ARBA00022840"/>
    </source>
</evidence>
<evidence type="ECO:0000259" key="15">
    <source>
        <dbReference type="PROSITE" id="PS50026"/>
    </source>
</evidence>
<keyword evidence="7 11" id="KW-0067">ATP-binding</keyword>
<organism evidence="16 17">
    <name type="scientific">Helianthus annuus</name>
    <name type="common">Common sunflower</name>
    <dbReference type="NCBI Taxonomy" id="4232"/>
    <lineage>
        <taxon>Eukaryota</taxon>
        <taxon>Viridiplantae</taxon>
        <taxon>Streptophyta</taxon>
        <taxon>Embryophyta</taxon>
        <taxon>Tracheophyta</taxon>
        <taxon>Spermatophyta</taxon>
        <taxon>Magnoliopsida</taxon>
        <taxon>eudicotyledons</taxon>
        <taxon>Gunneridae</taxon>
        <taxon>Pentapetalae</taxon>
        <taxon>asterids</taxon>
        <taxon>campanulids</taxon>
        <taxon>Asterales</taxon>
        <taxon>Asteraceae</taxon>
        <taxon>Asteroideae</taxon>
        <taxon>Heliantheae alliance</taxon>
        <taxon>Heliantheae</taxon>
        <taxon>Helianthus</taxon>
    </lineage>
</organism>
<dbReference type="InterPro" id="IPR017441">
    <property type="entry name" value="Protein_kinase_ATP_BS"/>
</dbReference>
<dbReference type="GO" id="GO:0005509">
    <property type="term" value="F:calcium ion binding"/>
    <property type="evidence" value="ECO:0007669"/>
    <property type="project" value="InterPro"/>
</dbReference>
<feature type="domain" description="Protein kinase" evidence="14">
    <location>
        <begin position="408"/>
        <end position="501"/>
    </location>
</feature>
<comment type="caution">
    <text evidence="10">Lacks conserved residue(s) required for the propagation of feature annotation.</text>
</comment>
<comment type="caution">
    <text evidence="16">The sequence shown here is derived from an EMBL/GenBank/DDBJ whole genome shotgun (WGS) entry which is preliminary data.</text>
</comment>
<keyword evidence="12" id="KW-0472">Membrane</keyword>
<evidence type="ECO:0000256" key="5">
    <source>
        <dbReference type="ARBA" id="ARBA00022741"/>
    </source>
</evidence>
<dbReference type="InterPro" id="IPR025287">
    <property type="entry name" value="WAK_GUB"/>
</dbReference>
<evidence type="ECO:0000256" key="11">
    <source>
        <dbReference type="PROSITE-ProRule" id="PRU10141"/>
    </source>
</evidence>
<dbReference type="FunFam" id="3.30.200.20:FF:000039">
    <property type="entry name" value="receptor-like protein kinase FERONIA"/>
    <property type="match status" value="1"/>
</dbReference>
<dbReference type="Gene3D" id="2.10.25.10">
    <property type="entry name" value="Laminin"/>
    <property type="match status" value="2"/>
</dbReference>
<sequence length="501" mass="55552">MCLLLLLLVVAMSSLWLASSQNGLGCESSCGNVTIAYPFGSREGCYYSPDFLVTCGQSSTGEPIPFFQNISRNVVITSMTPSKSKMEIQMFIASDCYNRSGPTRDQFAYLRINDFRVSTKNRFIAIGCDTHAFINGVLGNDTISTGCISSCASKTHITNGSCTGVGCCEIEIPNGMSSFTMSIDSYRNHTNITDFNPCSYAFLVEEGKYNFSSNDLLDFRSDQKMLMVLDWAIGNDTCDMVNKEAHSFLCKRNSVCDQSYAGPGYRCRCLEGYEGNPYTEIGCKDINECESKNHGCVHKCNDKEGYYECSCPKGYTGDGKIDGSGCRADQSLVIKIAISTSAAATFLLIFVTWSYFGLKKRRLMILREKFFRQNGGIMLQQRISGDGGSRDQARVFTINELKKATNNYDESRIIGKGGFGTVYKGVLSDNRIVAIKKSKLPDQTETQIEQFINEVVILSQINHRNVVKLIGCCLEQKSLYWCTSSFQMAPSLIISTMKVSH</sequence>
<gene>
    <name evidence="16" type="ORF">HanXRQr2_Chr13g0574461</name>
</gene>
<keyword evidence="9" id="KW-0325">Glycoprotein</keyword>
<dbReference type="InterPro" id="IPR018097">
    <property type="entry name" value="EGF_Ca-bd_CS"/>
</dbReference>
<dbReference type="PROSITE" id="PS00010">
    <property type="entry name" value="ASX_HYDROXYL"/>
    <property type="match status" value="1"/>
</dbReference>
<dbReference type="AlphaFoldDB" id="A0A9K3EFS1"/>
<evidence type="ECO:0008006" key="18">
    <source>
        <dbReference type="Google" id="ProtNLM"/>
    </source>
</evidence>
<dbReference type="Pfam" id="PF13947">
    <property type="entry name" value="GUB_WAK_bind"/>
    <property type="match status" value="1"/>
</dbReference>
<dbReference type="InterPro" id="IPR045274">
    <property type="entry name" value="WAK-like"/>
</dbReference>
<dbReference type="SUPFAM" id="SSF57196">
    <property type="entry name" value="EGF/Laminin"/>
    <property type="match status" value="1"/>
</dbReference>
<feature type="binding site" evidence="11">
    <location>
        <position position="437"/>
    </location>
    <ligand>
        <name>ATP</name>
        <dbReference type="ChEBI" id="CHEBI:30616"/>
    </ligand>
</feature>
<feature type="domain" description="EGF-like" evidence="15">
    <location>
        <begin position="285"/>
        <end position="318"/>
    </location>
</feature>
<keyword evidence="8 10" id="KW-1015">Disulfide bond</keyword>
<dbReference type="PANTHER" id="PTHR27005:SF468">
    <property type="entry name" value="OS01G0310500 PROTEIN"/>
    <property type="match status" value="1"/>
</dbReference>
<protein>
    <recommendedName>
        <fullName evidence="18">EGF-like domain-containing protein</fullName>
    </recommendedName>
</protein>
<keyword evidence="6" id="KW-0418">Kinase</keyword>
<evidence type="ECO:0000256" key="3">
    <source>
        <dbReference type="ARBA" id="ARBA00022679"/>
    </source>
</evidence>
<accession>A0A9K3EFS1</accession>
<keyword evidence="4 13" id="KW-0732">Signal</keyword>
<dbReference type="InterPro" id="IPR000719">
    <property type="entry name" value="Prot_kinase_dom"/>
</dbReference>
<evidence type="ECO:0000313" key="17">
    <source>
        <dbReference type="Proteomes" id="UP000215914"/>
    </source>
</evidence>
<dbReference type="GO" id="GO:0007166">
    <property type="term" value="P:cell surface receptor signaling pathway"/>
    <property type="evidence" value="ECO:0007669"/>
    <property type="project" value="InterPro"/>
</dbReference>
<evidence type="ECO:0000256" key="12">
    <source>
        <dbReference type="SAM" id="Phobius"/>
    </source>
</evidence>
<evidence type="ECO:0000256" key="2">
    <source>
        <dbReference type="ARBA" id="ARBA00022527"/>
    </source>
</evidence>
<dbReference type="Proteomes" id="UP000215914">
    <property type="component" value="Unassembled WGS sequence"/>
</dbReference>
<keyword evidence="2" id="KW-0723">Serine/threonine-protein kinase</keyword>
<dbReference type="InterPro" id="IPR000152">
    <property type="entry name" value="EGF-type_Asp/Asn_hydroxyl_site"/>
</dbReference>
<evidence type="ECO:0000256" key="4">
    <source>
        <dbReference type="ARBA" id="ARBA00022729"/>
    </source>
</evidence>
<keyword evidence="5 11" id="KW-0547">Nucleotide-binding</keyword>
<feature type="domain" description="EGF-like" evidence="15">
    <location>
        <begin position="242"/>
        <end position="280"/>
    </location>
</feature>
<keyword evidence="10" id="KW-0245">EGF-like domain</keyword>
<dbReference type="SMART" id="SM00179">
    <property type="entry name" value="EGF_CA"/>
    <property type="match status" value="1"/>
</dbReference>
<evidence type="ECO:0000256" key="9">
    <source>
        <dbReference type="ARBA" id="ARBA00023180"/>
    </source>
</evidence>
<dbReference type="PROSITE" id="PS50011">
    <property type="entry name" value="PROTEIN_KINASE_DOM"/>
    <property type="match status" value="1"/>
</dbReference>
<keyword evidence="12" id="KW-1133">Transmembrane helix</keyword>
<comment type="subcellular location">
    <subcellularLocation>
        <location evidence="1">Membrane</location>
        <topology evidence="1">Single-pass type I membrane protein</topology>
    </subcellularLocation>
</comment>
<keyword evidence="3 16" id="KW-0808">Transferase</keyword>
<dbReference type="PROSITE" id="PS01187">
    <property type="entry name" value="EGF_CA"/>
    <property type="match status" value="1"/>
</dbReference>
<evidence type="ECO:0000313" key="16">
    <source>
        <dbReference type="EMBL" id="KAF5772238.1"/>
    </source>
</evidence>
<reference evidence="16" key="2">
    <citation type="submission" date="2020-06" db="EMBL/GenBank/DDBJ databases">
        <title>Helianthus annuus Genome sequencing and assembly Release 2.</title>
        <authorList>
            <person name="Gouzy J."/>
            <person name="Langlade N."/>
            <person name="Munos S."/>
        </authorList>
    </citation>
    <scope>NUCLEOTIDE SEQUENCE</scope>
    <source>
        <tissue evidence="16">Leaves</tissue>
    </source>
</reference>
<evidence type="ECO:0000256" key="8">
    <source>
        <dbReference type="ARBA" id="ARBA00023157"/>
    </source>
</evidence>
<evidence type="ECO:0000256" key="13">
    <source>
        <dbReference type="SAM" id="SignalP"/>
    </source>
</evidence>
<dbReference type="PROSITE" id="PS00107">
    <property type="entry name" value="PROTEIN_KINASE_ATP"/>
    <property type="match status" value="1"/>
</dbReference>
<dbReference type="SUPFAM" id="SSF56112">
    <property type="entry name" value="Protein kinase-like (PK-like)"/>
    <property type="match status" value="1"/>
</dbReference>
<evidence type="ECO:0000256" key="1">
    <source>
        <dbReference type="ARBA" id="ARBA00004479"/>
    </source>
</evidence>
<name>A0A9K3EFS1_HELAN</name>
<feature type="chain" id="PRO_5039913960" description="EGF-like domain-containing protein" evidence="13">
    <location>
        <begin position="21"/>
        <end position="501"/>
    </location>
</feature>
<dbReference type="InterPro" id="IPR011009">
    <property type="entry name" value="Kinase-like_dom_sf"/>
</dbReference>
<reference evidence="16" key="1">
    <citation type="journal article" date="2017" name="Nature">
        <title>The sunflower genome provides insights into oil metabolism, flowering and Asterid evolution.</title>
        <authorList>
            <person name="Badouin H."/>
            <person name="Gouzy J."/>
            <person name="Grassa C.J."/>
            <person name="Murat F."/>
            <person name="Staton S.E."/>
            <person name="Cottret L."/>
            <person name="Lelandais-Briere C."/>
            <person name="Owens G.L."/>
            <person name="Carrere S."/>
            <person name="Mayjonade B."/>
            <person name="Legrand L."/>
            <person name="Gill N."/>
            <person name="Kane N.C."/>
            <person name="Bowers J.E."/>
            <person name="Hubner S."/>
            <person name="Bellec A."/>
            <person name="Berard A."/>
            <person name="Berges H."/>
            <person name="Blanchet N."/>
            <person name="Boniface M.C."/>
            <person name="Brunel D."/>
            <person name="Catrice O."/>
            <person name="Chaidir N."/>
            <person name="Claudel C."/>
            <person name="Donnadieu C."/>
            <person name="Faraut T."/>
            <person name="Fievet G."/>
            <person name="Helmstetter N."/>
            <person name="King M."/>
            <person name="Knapp S.J."/>
            <person name="Lai Z."/>
            <person name="Le Paslier M.C."/>
            <person name="Lippi Y."/>
            <person name="Lorenzon L."/>
            <person name="Mandel J.R."/>
            <person name="Marage G."/>
            <person name="Marchand G."/>
            <person name="Marquand E."/>
            <person name="Bret-Mestries E."/>
            <person name="Morien E."/>
            <person name="Nambeesan S."/>
            <person name="Nguyen T."/>
            <person name="Pegot-Espagnet P."/>
            <person name="Pouilly N."/>
            <person name="Raftis F."/>
            <person name="Sallet E."/>
            <person name="Schiex T."/>
            <person name="Thomas J."/>
            <person name="Vandecasteele C."/>
            <person name="Vares D."/>
            <person name="Vear F."/>
            <person name="Vautrin S."/>
            <person name="Crespi M."/>
            <person name="Mangin B."/>
            <person name="Burke J.M."/>
            <person name="Salse J."/>
            <person name="Munos S."/>
            <person name="Vincourt P."/>
            <person name="Rieseberg L.H."/>
            <person name="Langlade N.B."/>
        </authorList>
    </citation>
    <scope>NUCLEOTIDE SEQUENCE</scope>
    <source>
        <tissue evidence="16">Leaves</tissue>
    </source>
</reference>
<dbReference type="GO" id="GO:0004674">
    <property type="term" value="F:protein serine/threonine kinase activity"/>
    <property type="evidence" value="ECO:0007669"/>
    <property type="project" value="UniProtKB-KW"/>
</dbReference>
<feature type="disulfide bond" evidence="10">
    <location>
        <begin position="250"/>
        <end position="267"/>
    </location>
</feature>
<keyword evidence="12" id="KW-0812">Transmembrane</keyword>
<dbReference type="Pfam" id="PF00069">
    <property type="entry name" value="Pkinase"/>
    <property type="match status" value="1"/>
</dbReference>
<dbReference type="SMART" id="SM00181">
    <property type="entry name" value="EGF"/>
    <property type="match status" value="2"/>
</dbReference>
<proteinExistence type="predicted"/>
<dbReference type="EMBL" id="MNCJ02000328">
    <property type="protein sequence ID" value="KAF5772238.1"/>
    <property type="molecule type" value="Genomic_DNA"/>
</dbReference>
<dbReference type="PANTHER" id="PTHR27005">
    <property type="entry name" value="WALL-ASSOCIATED RECEPTOR KINASE-LIKE 21"/>
    <property type="match status" value="1"/>
</dbReference>
<feature type="signal peptide" evidence="13">
    <location>
        <begin position="1"/>
        <end position="20"/>
    </location>
</feature>
<dbReference type="InterPro" id="IPR001881">
    <property type="entry name" value="EGF-like_Ca-bd_dom"/>
</dbReference>
<evidence type="ECO:0000256" key="10">
    <source>
        <dbReference type="PROSITE-ProRule" id="PRU00076"/>
    </source>
</evidence>
<dbReference type="GO" id="GO:0030247">
    <property type="term" value="F:polysaccharide binding"/>
    <property type="evidence" value="ECO:0007669"/>
    <property type="project" value="InterPro"/>
</dbReference>
<dbReference type="GO" id="GO:0005524">
    <property type="term" value="F:ATP binding"/>
    <property type="evidence" value="ECO:0007669"/>
    <property type="project" value="UniProtKB-UniRule"/>
</dbReference>
<dbReference type="GO" id="GO:0016020">
    <property type="term" value="C:membrane"/>
    <property type="evidence" value="ECO:0007669"/>
    <property type="project" value="UniProtKB-SubCell"/>
</dbReference>
<evidence type="ECO:0000259" key="14">
    <source>
        <dbReference type="PROSITE" id="PS50011"/>
    </source>
</evidence>
<evidence type="ECO:0000256" key="6">
    <source>
        <dbReference type="ARBA" id="ARBA00022777"/>
    </source>
</evidence>
<feature type="transmembrane region" description="Helical" evidence="12">
    <location>
        <begin position="336"/>
        <end position="358"/>
    </location>
</feature>
<dbReference type="PROSITE" id="PS50026">
    <property type="entry name" value="EGF_3"/>
    <property type="match status" value="2"/>
</dbReference>
<dbReference type="Gene3D" id="3.30.200.20">
    <property type="entry name" value="Phosphorylase Kinase, domain 1"/>
    <property type="match status" value="1"/>
</dbReference>
<dbReference type="CDD" id="cd00054">
    <property type="entry name" value="EGF_CA"/>
    <property type="match status" value="1"/>
</dbReference>